<dbReference type="InterPro" id="IPR017871">
    <property type="entry name" value="ABC_transporter-like_CS"/>
</dbReference>
<dbReference type="GO" id="GO:0016020">
    <property type="term" value="C:membrane"/>
    <property type="evidence" value="ECO:0007669"/>
    <property type="project" value="InterPro"/>
</dbReference>
<keyword evidence="2" id="KW-0592">Phosphate transport</keyword>
<evidence type="ECO:0000256" key="1">
    <source>
        <dbReference type="ARBA" id="ARBA00022448"/>
    </source>
</evidence>
<gene>
    <name evidence="6" type="ordered locus">Acid345_2821</name>
</gene>
<protein>
    <submittedName>
        <fullName evidence="6">ABC transporter, ATPase subunit</fullName>
    </submittedName>
</protein>
<evidence type="ECO:0000259" key="5">
    <source>
        <dbReference type="PROSITE" id="PS50893"/>
    </source>
</evidence>
<dbReference type="Proteomes" id="UP000002432">
    <property type="component" value="Chromosome"/>
</dbReference>
<reference evidence="6 7" key="1">
    <citation type="journal article" date="2009" name="Appl. Environ. Microbiol.">
        <title>Three genomes from the phylum Acidobacteria provide insight into the lifestyles of these microorganisms in soils.</title>
        <authorList>
            <person name="Ward N.L."/>
            <person name="Challacombe J.F."/>
            <person name="Janssen P.H."/>
            <person name="Henrissat B."/>
            <person name="Coutinho P.M."/>
            <person name="Wu M."/>
            <person name="Xie G."/>
            <person name="Haft D.H."/>
            <person name="Sait M."/>
            <person name="Badger J."/>
            <person name="Barabote R.D."/>
            <person name="Bradley B."/>
            <person name="Brettin T.S."/>
            <person name="Brinkac L.M."/>
            <person name="Bruce D."/>
            <person name="Creasy T."/>
            <person name="Daugherty S.C."/>
            <person name="Davidsen T.M."/>
            <person name="DeBoy R.T."/>
            <person name="Detter J.C."/>
            <person name="Dodson R.J."/>
            <person name="Durkin A.S."/>
            <person name="Ganapathy A."/>
            <person name="Gwinn-Giglio M."/>
            <person name="Han C.S."/>
            <person name="Khouri H."/>
            <person name="Kiss H."/>
            <person name="Kothari S.P."/>
            <person name="Madupu R."/>
            <person name="Nelson K.E."/>
            <person name="Nelson W.C."/>
            <person name="Paulsen I."/>
            <person name="Penn K."/>
            <person name="Ren Q."/>
            <person name="Rosovitz M.J."/>
            <person name="Selengut J.D."/>
            <person name="Shrivastava S."/>
            <person name="Sullivan S.A."/>
            <person name="Tapia R."/>
            <person name="Thompson L.S."/>
            <person name="Watkins K.L."/>
            <person name="Yang Q."/>
            <person name="Yu C."/>
            <person name="Zafar N."/>
            <person name="Zhou L."/>
            <person name="Kuske C.R."/>
        </authorList>
    </citation>
    <scope>NUCLEOTIDE SEQUENCE [LARGE SCALE GENOMIC DNA]</scope>
    <source>
        <strain evidence="6 7">Ellin345</strain>
    </source>
</reference>
<evidence type="ECO:0000256" key="3">
    <source>
        <dbReference type="ARBA" id="ARBA00022741"/>
    </source>
</evidence>
<dbReference type="CDD" id="cd03260">
    <property type="entry name" value="ABC_PstB_phosphate_transporter"/>
    <property type="match status" value="1"/>
</dbReference>
<dbReference type="PANTHER" id="PTHR43423">
    <property type="entry name" value="ABC TRANSPORTER I FAMILY MEMBER 17"/>
    <property type="match status" value="1"/>
</dbReference>
<proteinExistence type="predicted"/>
<dbReference type="GO" id="GO:0035435">
    <property type="term" value="P:phosphate ion transmembrane transport"/>
    <property type="evidence" value="ECO:0007669"/>
    <property type="project" value="InterPro"/>
</dbReference>
<dbReference type="InterPro" id="IPR003439">
    <property type="entry name" value="ABC_transporter-like_ATP-bd"/>
</dbReference>
<dbReference type="AlphaFoldDB" id="Q1IMS8"/>
<keyword evidence="3" id="KW-0547">Nucleotide-binding</keyword>
<dbReference type="GO" id="GO:0016887">
    <property type="term" value="F:ATP hydrolysis activity"/>
    <property type="evidence" value="ECO:0007669"/>
    <property type="project" value="InterPro"/>
</dbReference>
<keyword evidence="4" id="KW-0067">ATP-binding</keyword>
<dbReference type="SUPFAM" id="SSF52540">
    <property type="entry name" value="P-loop containing nucleoside triphosphate hydrolases"/>
    <property type="match status" value="1"/>
</dbReference>
<dbReference type="SMART" id="SM00382">
    <property type="entry name" value="AAA"/>
    <property type="match status" value="1"/>
</dbReference>
<feature type="domain" description="ABC transporter" evidence="5">
    <location>
        <begin position="15"/>
        <end position="237"/>
    </location>
</feature>
<dbReference type="KEGG" id="aba:Acid345_2821"/>
<dbReference type="PROSITE" id="PS00211">
    <property type="entry name" value="ABC_TRANSPORTER_1"/>
    <property type="match status" value="1"/>
</dbReference>
<dbReference type="Gene3D" id="3.40.50.300">
    <property type="entry name" value="P-loop containing nucleotide triphosphate hydrolases"/>
    <property type="match status" value="1"/>
</dbReference>
<evidence type="ECO:0000256" key="4">
    <source>
        <dbReference type="ARBA" id="ARBA00022840"/>
    </source>
</evidence>
<dbReference type="eggNOG" id="COG1125">
    <property type="taxonomic scope" value="Bacteria"/>
</dbReference>
<dbReference type="PANTHER" id="PTHR43423:SF1">
    <property type="entry name" value="ABC TRANSPORTER I FAMILY MEMBER 17"/>
    <property type="match status" value="1"/>
</dbReference>
<dbReference type="Pfam" id="PF00005">
    <property type="entry name" value="ABC_tran"/>
    <property type="match status" value="1"/>
</dbReference>
<dbReference type="STRING" id="204669.Acid345_2821"/>
<evidence type="ECO:0000313" key="6">
    <source>
        <dbReference type="EMBL" id="ABF41822.1"/>
    </source>
</evidence>
<dbReference type="PROSITE" id="PS50893">
    <property type="entry name" value="ABC_TRANSPORTER_2"/>
    <property type="match status" value="1"/>
</dbReference>
<sequence>MSSAGRENLMPESILRTEELGYSVGDKVIVDAVSLTVAQGEVLCVLGPSGSGKSSFLRLLNRLAEPTSGMVYLEGKDYRELAPRELRRRVGMITQQAFLFPGRVAENVRFGPRQRGQEITDDAVEECLRGVGLSGYGSRQGSTLSGGEAQRVSIARALANEPVVLLADEPTSALDDFSKSGIEALLREIVKARQLTCVMVTHDVAQARRMADRVALFRGGRVVGLGTLAEVLDEPAS</sequence>
<dbReference type="HOGENOM" id="CLU_000604_1_11_0"/>
<dbReference type="EnsemblBacteria" id="ABF41822">
    <property type="protein sequence ID" value="ABF41822"/>
    <property type="gene ID" value="Acid345_2821"/>
</dbReference>
<organism evidence="6 7">
    <name type="scientific">Koribacter versatilis (strain Ellin345)</name>
    <dbReference type="NCBI Taxonomy" id="204669"/>
    <lineage>
        <taxon>Bacteria</taxon>
        <taxon>Pseudomonadati</taxon>
        <taxon>Acidobacteriota</taxon>
        <taxon>Terriglobia</taxon>
        <taxon>Terriglobales</taxon>
        <taxon>Candidatus Korobacteraceae</taxon>
        <taxon>Candidatus Korobacter</taxon>
    </lineage>
</organism>
<dbReference type="InterPro" id="IPR005670">
    <property type="entry name" value="PstB-like"/>
</dbReference>
<dbReference type="EMBL" id="CP000360">
    <property type="protein sequence ID" value="ABF41822.1"/>
    <property type="molecule type" value="Genomic_DNA"/>
</dbReference>
<accession>Q1IMS8</accession>
<dbReference type="InterPro" id="IPR003593">
    <property type="entry name" value="AAA+_ATPase"/>
</dbReference>
<keyword evidence="1" id="KW-0813">Transport</keyword>
<name>Q1IMS8_KORVE</name>
<dbReference type="GO" id="GO:0005315">
    <property type="term" value="F:phosphate transmembrane transporter activity"/>
    <property type="evidence" value="ECO:0007669"/>
    <property type="project" value="InterPro"/>
</dbReference>
<evidence type="ECO:0000256" key="2">
    <source>
        <dbReference type="ARBA" id="ARBA00022592"/>
    </source>
</evidence>
<evidence type="ECO:0000313" key="7">
    <source>
        <dbReference type="Proteomes" id="UP000002432"/>
    </source>
</evidence>
<keyword evidence="7" id="KW-1185">Reference proteome</keyword>
<dbReference type="InterPro" id="IPR027417">
    <property type="entry name" value="P-loop_NTPase"/>
</dbReference>
<dbReference type="GO" id="GO:0005524">
    <property type="term" value="F:ATP binding"/>
    <property type="evidence" value="ECO:0007669"/>
    <property type="project" value="UniProtKB-KW"/>
</dbReference>